<feature type="domain" description="CBS" evidence="3">
    <location>
        <begin position="7"/>
        <end position="69"/>
    </location>
</feature>
<keyword evidence="5" id="KW-1185">Reference proteome</keyword>
<dbReference type="AlphaFoldDB" id="A0A554NBA0"/>
<dbReference type="InterPro" id="IPR046342">
    <property type="entry name" value="CBS_dom_sf"/>
</dbReference>
<evidence type="ECO:0000313" key="5">
    <source>
        <dbReference type="Proteomes" id="UP000319894"/>
    </source>
</evidence>
<evidence type="ECO:0000256" key="1">
    <source>
        <dbReference type="ARBA" id="ARBA00023122"/>
    </source>
</evidence>
<dbReference type="PANTHER" id="PTHR43080:SF29">
    <property type="entry name" value="OS02G0818000 PROTEIN"/>
    <property type="match status" value="1"/>
</dbReference>
<dbReference type="PANTHER" id="PTHR43080">
    <property type="entry name" value="CBS DOMAIN-CONTAINING PROTEIN CBSX3, MITOCHONDRIAL"/>
    <property type="match status" value="1"/>
</dbReference>
<dbReference type="InterPro" id="IPR051257">
    <property type="entry name" value="Diverse_CBS-Domain"/>
</dbReference>
<comment type="caution">
    <text evidence="4">The sequence shown here is derived from an EMBL/GenBank/DDBJ whole genome shotgun (WGS) entry which is preliminary data.</text>
</comment>
<accession>A0A554NBA0</accession>
<feature type="domain" description="CBS" evidence="3">
    <location>
        <begin position="70"/>
        <end position="126"/>
    </location>
</feature>
<evidence type="ECO:0000313" key="4">
    <source>
        <dbReference type="EMBL" id="TSD14662.1"/>
    </source>
</evidence>
<evidence type="ECO:0000259" key="3">
    <source>
        <dbReference type="PROSITE" id="PS51371"/>
    </source>
</evidence>
<dbReference type="InterPro" id="IPR000644">
    <property type="entry name" value="CBS_dom"/>
</dbReference>
<keyword evidence="1 2" id="KW-0129">CBS domain</keyword>
<dbReference type="RefSeq" id="WP_144261379.1">
    <property type="nucleotide sequence ID" value="NZ_QMDX01000003.1"/>
</dbReference>
<gene>
    <name evidence="4" type="ORF">DP107_06670</name>
</gene>
<feature type="domain" description="CBS" evidence="3">
    <location>
        <begin position="234"/>
        <end position="287"/>
    </location>
</feature>
<dbReference type="OrthoDB" id="85195at2157"/>
<dbReference type="Gene3D" id="3.10.580.10">
    <property type="entry name" value="CBS-domain"/>
    <property type="match status" value="2"/>
</dbReference>
<dbReference type="Pfam" id="PF00571">
    <property type="entry name" value="CBS"/>
    <property type="match status" value="4"/>
</dbReference>
<dbReference type="Proteomes" id="UP000319894">
    <property type="component" value="Unassembled WGS sequence"/>
</dbReference>
<dbReference type="InParanoid" id="A0A554NBA0"/>
<organism evidence="4 5">
    <name type="scientific">Haloglomus irregulare</name>
    <dbReference type="NCBI Taxonomy" id="2234134"/>
    <lineage>
        <taxon>Archaea</taxon>
        <taxon>Methanobacteriati</taxon>
        <taxon>Methanobacteriota</taxon>
        <taxon>Stenosarchaea group</taxon>
        <taxon>Halobacteria</taxon>
        <taxon>Halobacteriales</taxon>
        <taxon>Natronomonadaceae</taxon>
        <taxon>Haloglomus</taxon>
    </lineage>
</organism>
<reference evidence="4 5" key="1">
    <citation type="submission" date="2018-06" db="EMBL/GenBank/DDBJ databases">
        <title>Natronomonas sp. F16-60 a new haloarchaeon isolated from a solar saltern of Isla Cristina, Huelva, Spain.</title>
        <authorList>
            <person name="Duran-Viseras A."/>
            <person name="Sanchez-Porro C."/>
            <person name="Ventosa A."/>
        </authorList>
    </citation>
    <scope>NUCLEOTIDE SEQUENCE [LARGE SCALE GENOMIC DNA]</scope>
    <source>
        <strain evidence="4 5">F16-60</strain>
    </source>
</reference>
<proteinExistence type="predicted"/>
<dbReference type="SMART" id="SM00116">
    <property type="entry name" value="CBS"/>
    <property type="match status" value="4"/>
</dbReference>
<name>A0A554NBA0_9EURY</name>
<dbReference type="SUPFAM" id="SSF54631">
    <property type="entry name" value="CBS-domain pair"/>
    <property type="match status" value="2"/>
</dbReference>
<dbReference type="PROSITE" id="PS51371">
    <property type="entry name" value="CBS"/>
    <property type="match status" value="3"/>
</dbReference>
<dbReference type="EMBL" id="QMDX01000003">
    <property type="protein sequence ID" value="TSD14662.1"/>
    <property type="molecule type" value="Genomic_DNA"/>
</dbReference>
<dbReference type="CDD" id="cd04614">
    <property type="entry name" value="CBS_pair_arch2_repeat2"/>
    <property type="match status" value="1"/>
</dbReference>
<sequence>MNVADAMTSRSEVVTVSIPGTREDALEQLQGGTFSSIPVVKETDDGEEFRGLVTREALIERPDEDQLALLVNEVPTVTSDATLVDVARLARETGGSRVPVVDDARLVGIVTVTDIVRALANDELAGADAIVGDLATREVNTTYRGTPLTVGQAELDYAEVPYAVVLDEDGDPEGMLTEVDIIEVARVEEGEENTGESIADEDDDWKWEGIKATGNRYMPTRNVELPAEPVARFMTEDLVTVTRKRTVKDAARLLISNDIEQLPLMTADDLVGIVRDTDLLAAVVADE</sequence>
<protein>
    <submittedName>
        <fullName evidence="4">Signal transduction protein</fullName>
    </submittedName>
</protein>
<evidence type="ECO:0000256" key="2">
    <source>
        <dbReference type="PROSITE-ProRule" id="PRU00703"/>
    </source>
</evidence>